<keyword evidence="9 12" id="KW-0406">Ion transport</keyword>
<evidence type="ECO:0000313" key="14">
    <source>
        <dbReference type="Proteomes" id="UP000192247"/>
    </source>
</evidence>
<comment type="similarity">
    <text evidence="12">Belongs to the pannexin family.</text>
</comment>
<evidence type="ECO:0000256" key="1">
    <source>
        <dbReference type="ARBA" id="ARBA00004610"/>
    </source>
</evidence>
<reference evidence="13 14" key="1">
    <citation type="journal article" date="2017" name="Gigascience">
        <title>Draft genome of the honey bee ectoparasitic mite, Tropilaelaps mercedesae, is shaped by the parasitic life history.</title>
        <authorList>
            <person name="Dong X."/>
            <person name="Armstrong S.D."/>
            <person name="Xia D."/>
            <person name="Makepeace B.L."/>
            <person name="Darby A.C."/>
            <person name="Kadowaki T."/>
        </authorList>
    </citation>
    <scope>NUCLEOTIDE SEQUENCE [LARGE SCALE GENOMIC DNA]</scope>
    <source>
        <strain evidence="13">Wuxi-XJTLU</strain>
    </source>
</reference>
<evidence type="ECO:0000313" key="13">
    <source>
        <dbReference type="EMBL" id="OQR78213.1"/>
    </source>
</evidence>
<evidence type="ECO:0000256" key="10">
    <source>
        <dbReference type="ARBA" id="ARBA00023136"/>
    </source>
</evidence>
<evidence type="ECO:0000256" key="5">
    <source>
        <dbReference type="ARBA" id="ARBA00022692"/>
    </source>
</evidence>
<dbReference type="PANTHER" id="PTHR11893:SF36">
    <property type="entry name" value="INNEXIN-5"/>
    <property type="match status" value="1"/>
</dbReference>
<evidence type="ECO:0000256" key="11">
    <source>
        <dbReference type="ARBA" id="ARBA00023303"/>
    </source>
</evidence>
<keyword evidence="14" id="KW-1185">Reference proteome</keyword>
<protein>
    <recommendedName>
        <fullName evidence="12">Innexin</fullName>
    </recommendedName>
</protein>
<comment type="caution">
    <text evidence="13">The sequence shown here is derived from an EMBL/GenBank/DDBJ whole genome shotgun (WGS) entry which is preliminary data.</text>
</comment>
<evidence type="ECO:0000256" key="3">
    <source>
        <dbReference type="ARBA" id="ARBA00022448"/>
    </source>
</evidence>
<keyword evidence="6" id="KW-0303">Gap junction</keyword>
<proteinExistence type="inferred from homology"/>
<dbReference type="OrthoDB" id="5867527at2759"/>
<keyword evidence="11 12" id="KW-0407">Ion channel</keyword>
<dbReference type="InParanoid" id="A0A1V9XXR6"/>
<dbReference type="EMBL" id="MNPL01002512">
    <property type="protein sequence ID" value="OQR78213.1"/>
    <property type="molecule type" value="Genomic_DNA"/>
</dbReference>
<accession>A0A1V9XXR6</accession>
<dbReference type="Proteomes" id="UP000192247">
    <property type="component" value="Unassembled WGS sequence"/>
</dbReference>
<evidence type="ECO:0000256" key="8">
    <source>
        <dbReference type="ARBA" id="ARBA00022989"/>
    </source>
</evidence>
<dbReference type="GO" id="GO:0005921">
    <property type="term" value="C:gap junction"/>
    <property type="evidence" value="ECO:0007669"/>
    <property type="project" value="UniProtKB-SubCell"/>
</dbReference>
<dbReference type="PRINTS" id="PR01262">
    <property type="entry name" value="INNEXIN"/>
</dbReference>
<dbReference type="AlphaFoldDB" id="A0A1V9XXR6"/>
<feature type="transmembrane region" description="Helical" evidence="12">
    <location>
        <begin position="45"/>
        <end position="66"/>
    </location>
</feature>
<evidence type="ECO:0000256" key="6">
    <source>
        <dbReference type="ARBA" id="ARBA00022868"/>
    </source>
</evidence>
<sequence length="246" mass="28696">MKALIAELTDSSKSKVPILTKDDFEKKAKTIRDYFVGHRFENQKYAYRFFFCEILAFINVVVQIFLMDRFLGFQFWTYGPRAISFLAYDPEERVDPMAQVFPKMSKCRLRRFGTSGEVQIHDAICLLSLNILNEKIFVALWFWFVLLASVSFVNLIYRFVMLNKATKKYRYLQIKFLASMVTKGELATVRNHGTCGDWFMLSLIKDNVKAHHFKHVVTTLSDALVEEKSKSGKKDEARRLIKNQGI</sequence>
<keyword evidence="10 12" id="KW-0472">Membrane</keyword>
<evidence type="ECO:0000256" key="2">
    <source>
        <dbReference type="ARBA" id="ARBA00004651"/>
    </source>
</evidence>
<dbReference type="PANTHER" id="PTHR11893">
    <property type="entry name" value="INNEXIN"/>
    <property type="match status" value="1"/>
</dbReference>
<dbReference type="Pfam" id="PF00876">
    <property type="entry name" value="Innexin"/>
    <property type="match status" value="1"/>
</dbReference>
<keyword evidence="8 12" id="KW-1133">Transmembrane helix</keyword>
<name>A0A1V9XXR6_9ACAR</name>
<dbReference type="GO" id="GO:0005243">
    <property type="term" value="F:gap junction channel activity"/>
    <property type="evidence" value="ECO:0007669"/>
    <property type="project" value="TreeGrafter"/>
</dbReference>
<gene>
    <name evidence="12" type="primary">inx</name>
    <name evidence="13" type="ORF">BIW11_06554</name>
</gene>
<comment type="caution">
    <text evidence="12">Lacks conserved residue(s) required for the propagation of feature annotation.</text>
</comment>
<evidence type="ECO:0000256" key="12">
    <source>
        <dbReference type="RuleBase" id="RU010713"/>
    </source>
</evidence>
<dbReference type="InterPro" id="IPR000990">
    <property type="entry name" value="Innexin"/>
</dbReference>
<keyword evidence="3 12" id="KW-0813">Transport</keyword>
<feature type="transmembrane region" description="Helical" evidence="12">
    <location>
        <begin position="136"/>
        <end position="160"/>
    </location>
</feature>
<evidence type="ECO:0000256" key="7">
    <source>
        <dbReference type="ARBA" id="ARBA00022949"/>
    </source>
</evidence>
<comment type="subcellular location">
    <subcellularLocation>
        <location evidence="1">Cell junction</location>
        <location evidence="1">Gap junction</location>
    </subcellularLocation>
    <subcellularLocation>
        <location evidence="2 12">Cell membrane</location>
        <topology evidence="2 12">Multi-pass membrane protein</topology>
    </subcellularLocation>
</comment>
<organism evidence="13 14">
    <name type="scientific">Tropilaelaps mercedesae</name>
    <dbReference type="NCBI Taxonomy" id="418985"/>
    <lineage>
        <taxon>Eukaryota</taxon>
        <taxon>Metazoa</taxon>
        <taxon>Ecdysozoa</taxon>
        <taxon>Arthropoda</taxon>
        <taxon>Chelicerata</taxon>
        <taxon>Arachnida</taxon>
        <taxon>Acari</taxon>
        <taxon>Parasitiformes</taxon>
        <taxon>Mesostigmata</taxon>
        <taxon>Gamasina</taxon>
        <taxon>Dermanyssoidea</taxon>
        <taxon>Laelapidae</taxon>
        <taxon>Tropilaelaps</taxon>
    </lineage>
</organism>
<keyword evidence="7" id="KW-0965">Cell junction</keyword>
<keyword evidence="4" id="KW-1003">Cell membrane</keyword>
<evidence type="ECO:0000256" key="9">
    <source>
        <dbReference type="ARBA" id="ARBA00023065"/>
    </source>
</evidence>
<dbReference type="STRING" id="418985.A0A1V9XXR6"/>
<evidence type="ECO:0000256" key="4">
    <source>
        <dbReference type="ARBA" id="ARBA00022475"/>
    </source>
</evidence>
<dbReference type="GO" id="GO:0034220">
    <property type="term" value="P:monoatomic ion transmembrane transport"/>
    <property type="evidence" value="ECO:0007669"/>
    <property type="project" value="UniProtKB-KW"/>
</dbReference>
<dbReference type="GO" id="GO:0005886">
    <property type="term" value="C:plasma membrane"/>
    <property type="evidence" value="ECO:0007669"/>
    <property type="project" value="UniProtKB-SubCell"/>
</dbReference>
<dbReference type="PROSITE" id="PS51013">
    <property type="entry name" value="PANNEXIN"/>
    <property type="match status" value="1"/>
</dbReference>
<comment type="function">
    <text evidence="12">Structural component of the gap junctions.</text>
</comment>
<keyword evidence="5 12" id="KW-0812">Transmembrane</keyword>